<dbReference type="InterPro" id="IPR029228">
    <property type="entry name" value="Alkyl_sulf_dimr"/>
</dbReference>
<dbReference type="FunFam" id="1.25.40.880:FF:000001">
    <property type="entry name" value="SDS hydrolase SdsA1"/>
    <property type="match status" value="1"/>
</dbReference>
<protein>
    <recommendedName>
        <fullName evidence="7">Linear primary-alkylsulfatase</fullName>
        <ecNumber evidence="6">3.1.6.21</ecNumber>
    </recommendedName>
    <alternativeName>
        <fullName evidence="8">Type III linear primary-alkylsulfatase</fullName>
    </alternativeName>
</protein>
<evidence type="ECO:0000256" key="8">
    <source>
        <dbReference type="ARBA" id="ARBA00075789"/>
    </source>
</evidence>
<evidence type="ECO:0000259" key="9">
    <source>
        <dbReference type="SMART" id="SM00849"/>
    </source>
</evidence>
<dbReference type="Gene3D" id="1.25.40.880">
    <property type="entry name" value="Alkyl sulfatase, dimerisation domain"/>
    <property type="match status" value="1"/>
</dbReference>
<dbReference type="SMART" id="SM00849">
    <property type="entry name" value="Lactamase_B"/>
    <property type="match status" value="1"/>
</dbReference>
<evidence type="ECO:0000313" key="10">
    <source>
        <dbReference type="EMBL" id="CCH76636.1"/>
    </source>
</evidence>
<dbReference type="SUPFAM" id="SSF56281">
    <property type="entry name" value="Metallo-hydrolase/oxidoreductase"/>
    <property type="match status" value="1"/>
</dbReference>
<keyword evidence="4" id="KW-0862">Zinc</keyword>
<evidence type="ECO:0000256" key="6">
    <source>
        <dbReference type="ARBA" id="ARBA00066568"/>
    </source>
</evidence>
<accession>A0A077LTM5</accession>
<dbReference type="SUPFAM" id="SSF55718">
    <property type="entry name" value="SCP-like"/>
    <property type="match status" value="1"/>
</dbReference>
<evidence type="ECO:0000256" key="5">
    <source>
        <dbReference type="ARBA" id="ARBA00033751"/>
    </source>
</evidence>
<dbReference type="InterPro" id="IPR052195">
    <property type="entry name" value="Bact_Alkyl/Aryl-Sulfatase"/>
</dbReference>
<dbReference type="Pfam" id="PF14863">
    <property type="entry name" value="Alkyl_sulf_dimr"/>
    <property type="match status" value="1"/>
</dbReference>
<dbReference type="PANTHER" id="PTHR43223">
    <property type="entry name" value="ALKYL/ARYL-SULFATASE"/>
    <property type="match status" value="1"/>
</dbReference>
<dbReference type="AlphaFoldDB" id="A0A077LTM5"/>
<dbReference type="Gene3D" id="3.60.15.30">
    <property type="entry name" value="Metallo-beta-lactamase domain"/>
    <property type="match status" value="1"/>
</dbReference>
<dbReference type="EMBL" id="CAJB01000042">
    <property type="protein sequence ID" value="CCH76636.1"/>
    <property type="molecule type" value="Genomic_DNA"/>
</dbReference>
<evidence type="ECO:0000256" key="4">
    <source>
        <dbReference type="ARBA" id="ARBA00022833"/>
    </source>
</evidence>
<comment type="caution">
    <text evidence="10">The sequence shown here is derived from an EMBL/GenBank/DDBJ whole genome shotgun (WGS) entry which is preliminary data.</text>
</comment>
<dbReference type="Proteomes" id="UP000035721">
    <property type="component" value="Unassembled WGS sequence"/>
</dbReference>
<evidence type="ECO:0000256" key="2">
    <source>
        <dbReference type="ARBA" id="ARBA00022723"/>
    </source>
</evidence>
<dbReference type="Pfam" id="PF14864">
    <property type="entry name" value="Alkyl_sulf_C"/>
    <property type="match status" value="1"/>
</dbReference>
<dbReference type="InterPro" id="IPR044097">
    <property type="entry name" value="Bds1/SdsA1_MBL-fold"/>
</dbReference>
<dbReference type="FunFam" id="3.60.15.30:FF:000001">
    <property type="entry name" value="Alkyl/aryl-sulfatase BDS1"/>
    <property type="match status" value="1"/>
</dbReference>
<dbReference type="InterPro" id="IPR038536">
    <property type="entry name" value="Alkyl/aryl-sulf_dimr_sf"/>
</dbReference>
<gene>
    <name evidence="10" type="primary">BDS</name>
    <name evidence="10" type="ORF">BN12_1360024</name>
</gene>
<proteinExistence type="inferred from homology"/>
<dbReference type="GO" id="GO:0018909">
    <property type="term" value="P:dodecyl sulfate metabolic process"/>
    <property type="evidence" value="ECO:0007669"/>
    <property type="project" value="InterPro"/>
</dbReference>
<organism evidence="10 11">
    <name type="scientific">Nostocoides japonicum T1-X7</name>
    <dbReference type="NCBI Taxonomy" id="1194083"/>
    <lineage>
        <taxon>Bacteria</taxon>
        <taxon>Bacillati</taxon>
        <taxon>Actinomycetota</taxon>
        <taxon>Actinomycetes</taxon>
        <taxon>Micrococcales</taxon>
        <taxon>Intrasporangiaceae</taxon>
        <taxon>Nostocoides</taxon>
    </lineage>
</organism>
<keyword evidence="2" id="KW-0479">Metal-binding</keyword>
<dbReference type="GO" id="GO:0018741">
    <property type="term" value="F:linear primary-alkylsulfatase activity"/>
    <property type="evidence" value="ECO:0007669"/>
    <property type="project" value="UniProtKB-EC"/>
</dbReference>
<comment type="similarity">
    <text evidence="5">Belongs to the metallo-beta-lactamase superfamily. Type III sulfatase family.</text>
</comment>
<evidence type="ECO:0000313" key="11">
    <source>
        <dbReference type="Proteomes" id="UP000035721"/>
    </source>
</evidence>
<dbReference type="STRING" id="1194083.BN12_1360024"/>
<evidence type="ECO:0000256" key="1">
    <source>
        <dbReference type="ARBA" id="ARBA00001947"/>
    </source>
</evidence>
<dbReference type="InterPro" id="IPR036866">
    <property type="entry name" value="RibonucZ/Hydroxyglut_hydro"/>
</dbReference>
<dbReference type="RefSeq" id="WP_048553412.1">
    <property type="nucleotide sequence ID" value="NZ_HF570958.1"/>
</dbReference>
<evidence type="ECO:0000256" key="3">
    <source>
        <dbReference type="ARBA" id="ARBA00022801"/>
    </source>
</evidence>
<dbReference type="GO" id="GO:0046983">
    <property type="term" value="F:protein dimerization activity"/>
    <property type="evidence" value="ECO:0007669"/>
    <property type="project" value="InterPro"/>
</dbReference>
<dbReference type="Gene3D" id="3.30.1050.10">
    <property type="entry name" value="SCP2 sterol-binding domain"/>
    <property type="match status" value="1"/>
</dbReference>
<keyword evidence="11" id="KW-1185">Reference proteome</keyword>
<dbReference type="InterPro" id="IPR029229">
    <property type="entry name" value="Alkyl_sulf_C"/>
</dbReference>
<feature type="domain" description="Metallo-beta-lactamase" evidence="9">
    <location>
        <begin position="87"/>
        <end position="308"/>
    </location>
</feature>
<sequence>MSSEQIPTDSADPGIAAAERGFVAALTPGVVHDEDGVVVWDSDSFAFTADDAPETVHPSLWRQSKLTAKQGLFEVAEGIYQVRGLEISNLTLIEGDTGVVVVDTLQSVEVSAAAMRLYREHRGDRPVVAVILTHCHADHFGGIKGVVTQEQVDAGVPVIAPAGFFEAAVSENVYAGTAMARRATYMYGSGIPRGPLGAVSTGNGPALSTGTISLMAPTVDITRTGEELTIDGVRFVFQLTPNTEAPAEMHFYLPDHRALCMAENATHTMHNILTIRGAVVRDAHEWARYLTEAIELFADRTDVVFATHHWPTWGSERVREYLSLQRDLYAYLHDQTLRLMNLGHTGPEIAEELQLPPALREAWHVRGYYGSVSHNVKAIYQRYLGWYDGNPARLWPHPPEAAATRYVALMGGADTVVAAARAACEEGDLRWAAQILDHVVFAEPHHAEGRELLADVFERLGFQAENATWRNAYLSGAAELRGRNLGTPTRGASADALNALAPDLLLDAVAIQVDGPAAWDLDLAIGWRFPDHGAAFRTTLRNGVFTPVRDGVGEVRATVTVPRAALGALATGDLAAATMAGLLIEGDGAELASLLGVLQAGDPAFTIVEP</sequence>
<name>A0A077LTM5_9MICO</name>
<evidence type="ECO:0000256" key="7">
    <source>
        <dbReference type="ARBA" id="ARBA00068034"/>
    </source>
</evidence>
<reference evidence="10 11" key="1">
    <citation type="journal article" date="2013" name="ISME J.">
        <title>A metabolic model for members of the genus Tetrasphaera involved in enhanced biological phosphorus removal.</title>
        <authorList>
            <person name="Kristiansen R."/>
            <person name="Nguyen H.T.T."/>
            <person name="Saunders A.M."/>
            <person name="Nielsen J.L."/>
            <person name="Wimmer R."/>
            <person name="Le V.Q."/>
            <person name="McIlroy S.J."/>
            <person name="Petrovski S."/>
            <person name="Seviour R.J."/>
            <person name="Calteau A."/>
            <person name="Nielsen K.L."/>
            <person name="Nielsen P.H."/>
        </authorList>
    </citation>
    <scope>NUCLEOTIDE SEQUENCE [LARGE SCALE GENOMIC DNA]</scope>
    <source>
        <strain evidence="10 11">T1-X7</strain>
    </source>
</reference>
<dbReference type="Pfam" id="PF00753">
    <property type="entry name" value="Lactamase_B"/>
    <property type="match status" value="1"/>
</dbReference>
<keyword evidence="3 10" id="KW-0378">Hydrolase</keyword>
<dbReference type="InterPro" id="IPR001279">
    <property type="entry name" value="Metallo-B-lactamas"/>
</dbReference>
<dbReference type="GO" id="GO:0046872">
    <property type="term" value="F:metal ion binding"/>
    <property type="evidence" value="ECO:0007669"/>
    <property type="project" value="UniProtKB-KW"/>
</dbReference>
<dbReference type="InterPro" id="IPR036527">
    <property type="entry name" value="SCP2_sterol-bd_dom_sf"/>
</dbReference>
<dbReference type="EC" id="3.1.6.21" evidence="6"/>
<dbReference type="CDD" id="cd07710">
    <property type="entry name" value="arylsulfatase_Sdsa1-like_MBL-fold"/>
    <property type="match status" value="1"/>
</dbReference>
<comment type="cofactor">
    <cofactor evidence="1">
        <name>Zn(2+)</name>
        <dbReference type="ChEBI" id="CHEBI:29105"/>
    </cofactor>
</comment>
<dbReference type="OrthoDB" id="5240502at2"/>
<dbReference type="PANTHER" id="PTHR43223:SF1">
    <property type="entry name" value="ALKYL_ARYL-SULFATASE BDS1"/>
    <property type="match status" value="1"/>
</dbReference>